<comment type="caution">
    <text evidence="2">The sequence shown here is derived from an EMBL/GenBank/DDBJ whole genome shotgun (WGS) entry which is preliminary data.</text>
</comment>
<accession>A0A9P3G6M9</accession>
<proteinExistence type="predicted"/>
<dbReference type="Pfam" id="PF12937">
    <property type="entry name" value="F-box-like"/>
    <property type="match status" value="1"/>
</dbReference>
<dbReference type="PROSITE" id="PS50181">
    <property type="entry name" value="FBOX"/>
    <property type="match status" value="1"/>
</dbReference>
<dbReference type="InterPro" id="IPR036047">
    <property type="entry name" value="F-box-like_dom_sf"/>
</dbReference>
<protein>
    <recommendedName>
        <fullName evidence="1">F-box domain-containing protein</fullName>
    </recommendedName>
</protein>
<evidence type="ECO:0000313" key="3">
    <source>
        <dbReference type="Proteomes" id="UP000703269"/>
    </source>
</evidence>
<evidence type="ECO:0000313" key="2">
    <source>
        <dbReference type="EMBL" id="GJE88814.1"/>
    </source>
</evidence>
<evidence type="ECO:0000259" key="1">
    <source>
        <dbReference type="PROSITE" id="PS50181"/>
    </source>
</evidence>
<dbReference type="Proteomes" id="UP000703269">
    <property type="component" value="Unassembled WGS sequence"/>
</dbReference>
<keyword evidence="3" id="KW-1185">Reference proteome</keyword>
<dbReference type="AlphaFoldDB" id="A0A9P3G6M9"/>
<dbReference type="SUPFAM" id="SSF81383">
    <property type="entry name" value="F-box domain"/>
    <property type="match status" value="1"/>
</dbReference>
<dbReference type="Gene3D" id="1.20.1280.50">
    <property type="match status" value="1"/>
</dbReference>
<dbReference type="OrthoDB" id="2751369at2759"/>
<dbReference type="SMART" id="SM00256">
    <property type="entry name" value="FBOX"/>
    <property type="match status" value="1"/>
</dbReference>
<dbReference type="InterPro" id="IPR001810">
    <property type="entry name" value="F-box_dom"/>
</dbReference>
<dbReference type="EMBL" id="BPQB01000010">
    <property type="protein sequence ID" value="GJE88814.1"/>
    <property type="molecule type" value="Genomic_DNA"/>
</dbReference>
<gene>
    <name evidence="2" type="ORF">PsYK624_049010</name>
</gene>
<name>A0A9P3G6M9_9APHY</name>
<sequence>MVERIYKKAPGFISHNLSSSHPSHPKPMYFNKQILSQIRSLAHISMGSWDELCLLCGVFCGPSHLLSKYGVDDVAKTIATEVDPGDHETLNIVRDALLASFSDKDRMLGYKPAWLPDGMGNAGYSTGHYVAVGCFDAQGEASLRDGKAPDARHVEVRRVRDGDGGDFGEVLTADEDGAETWQSNYTACSVRREGGVPNVFLCERCYAYLEKWVDWPSLPAPSSAPLGDAELSFAAELYEIVNSRKARRDEVTGLLPDIDYDGIEASLNQWQSHFIACRVGSTHLAHAMDTGLRGADLIPALLQDCRAWMFMRPDLWPTPCATTRAPTFAASTLPRDTAVPRLGTLPNELLLPILHDLPLPALLALSSTCRALRTLITAPAFLDRVLKEALTQGSLRWLLPVDGLLDEHARAYAALQTWLRPAPMSASAAPARETDASHADSAAVRALIMSPQLDRLAFVHACWQSDSMRNRRRLWGQTKQFEGLWEDYRRHGWQVDRFYS</sequence>
<organism evidence="2 3">
    <name type="scientific">Phanerochaete sordida</name>
    <dbReference type="NCBI Taxonomy" id="48140"/>
    <lineage>
        <taxon>Eukaryota</taxon>
        <taxon>Fungi</taxon>
        <taxon>Dikarya</taxon>
        <taxon>Basidiomycota</taxon>
        <taxon>Agaricomycotina</taxon>
        <taxon>Agaricomycetes</taxon>
        <taxon>Polyporales</taxon>
        <taxon>Phanerochaetaceae</taxon>
        <taxon>Phanerochaete</taxon>
    </lineage>
</organism>
<reference evidence="2 3" key="1">
    <citation type="submission" date="2021-08" db="EMBL/GenBank/DDBJ databases">
        <title>Draft Genome Sequence of Phanerochaete sordida strain YK-624.</title>
        <authorList>
            <person name="Mori T."/>
            <person name="Dohra H."/>
            <person name="Suzuki T."/>
            <person name="Kawagishi H."/>
            <person name="Hirai H."/>
        </authorList>
    </citation>
    <scope>NUCLEOTIDE SEQUENCE [LARGE SCALE GENOMIC DNA]</scope>
    <source>
        <strain evidence="2 3">YK-624</strain>
    </source>
</reference>
<feature type="domain" description="F-box" evidence="1">
    <location>
        <begin position="339"/>
        <end position="389"/>
    </location>
</feature>